<dbReference type="NCBIfam" id="NF041255">
    <property type="entry name" value="mycofact_MftM"/>
    <property type="match status" value="1"/>
</dbReference>
<proteinExistence type="predicted"/>
<sequence>MSTPADHTTRGELERIDPLAPLRDGAYRDTLVEVRRVTGARPRRSLHMVRTPHFDVVQGPERVQVDHVVPPELVDDDLAGLLAAELFSPGWLRGPELFERLLTGVVLTSGGSALDCWTRFYRTTLARIEESLAAGGPGSDAPAGSGSSSGHGTIDGYAPVYAFAEQQVAPGSVLELGCCFGFLSLRLAAAGHDVLASDLCEGTVGLLAAVAPRLGATLGTCAADAARFPAPDATADTVLAVHLLEHLDAEHGERVLAEAVRLARRRVVVAVPVEDVPDETWGHVRTFTTADLEAAGRRSGLPYAVHEHHGAWLVLDTG</sequence>
<comment type="caution">
    <text evidence="2">The sequence shown here is derived from an EMBL/GenBank/DDBJ whole genome shotgun (WGS) entry which is preliminary data.</text>
</comment>
<dbReference type="EMBL" id="JBEGDP010000006">
    <property type="protein sequence ID" value="MEQ7847127.1"/>
    <property type="molecule type" value="Genomic_DNA"/>
</dbReference>
<organism evidence="2 3">
    <name type="scientific">Nocardioides kribbensis</name>
    <dbReference type="NCBI Taxonomy" id="305517"/>
    <lineage>
        <taxon>Bacteria</taxon>
        <taxon>Bacillati</taxon>
        <taxon>Actinomycetota</taxon>
        <taxon>Actinomycetes</taxon>
        <taxon>Propionibacteriales</taxon>
        <taxon>Nocardioidaceae</taxon>
        <taxon>Nocardioides</taxon>
    </lineage>
</organism>
<evidence type="ECO:0000313" key="3">
    <source>
        <dbReference type="Proteomes" id="UP001482520"/>
    </source>
</evidence>
<reference evidence="2 3" key="1">
    <citation type="submission" date="2024-02" db="EMBL/GenBank/DDBJ databases">
        <title>Full genome sequence of Nocardioides kribbensis.</title>
        <authorList>
            <person name="Poletto B.L."/>
            <person name="Silva G."/>
            <person name="Galante D."/>
            <person name="Campos K.R."/>
            <person name="Santos M.B.N."/>
            <person name="Sacchi C.T."/>
        </authorList>
    </citation>
    <scope>NUCLEOTIDE SEQUENCE [LARGE SCALE GENOMIC DNA]</scope>
    <source>
        <strain evidence="2 3">O4R</strain>
    </source>
</reference>
<keyword evidence="2" id="KW-0489">Methyltransferase</keyword>
<dbReference type="InterPro" id="IPR029063">
    <property type="entry name" value="SAM-dependent_MTases_sf"/>
</dbReference>
<dbReference type="RefSeq" id="WP_349501106.1">
    <property type="nucleotide sequence ID" value="NZ_JBEFCX010000280.1"/>
</dbReference>
<dbReference type="SUPFAM" id="SSF53335">
    <property type="entry name" value="S-adenosyl-L-methionine-dependent methyltransferases"/>
    <property type="match status" value="1"/>
</dbReference>
<dbReference type="Pfam" id="PF13649">
    <property type="entry name" value="Methyltransf_25"/>
    <property type="match status" value="1"/>
</dbReference>
<protein>
    <submittedName>
        <fullName evidence="2">Mycofactocin oligosaccharide methyltransferase MftM</fullName>
    </submittedName>
</protein>
<keyword evidence="2" id="KW-0808">Transferase</keyword>
<keyword evidence="3" id="KW-1185">Reference proteome</keyword>
<dbReference type="Gene3D" id="3.40.50.150">
    <property type="entry name" value="Vaccinia Virus protein VP39"/>
    <property type="match status" value="1"/>
</dbReference>
<accession>A0ABV1NXA3</accession>
<gene>
    <name evidence="2" type="primary">mftM</name>
    <name evidence="2" type="ORF">V6R90_07530</name>
</gene>
<dbReference type="Proteomes" id="UP001482520">
    <property type="component" value="Unassembled WGS sequence"/>
</dbReference>
<evidence type="ECO:0000313" key="2">
    <source>
        <dbReference type="EMBL" id="MEQ7847127.1"/>
    </source>
</evidence>
<dbReference type="GO" id="GO:0032259">
    <property type="term" value="P:methylation"/>
    <property type="evidence" value="ECO:0007669"/>
    <property type="project" value="UniProtKB-KW"/>
</dbReference>
<dbReference type="InterPro" id="IPR041698">
    <property type="entry name" value="Methyltransf_25"/>
</dbReference>
<name>A0ABV1NXA3_9ACTN</name>
<feature type="domain" description="Methyltransferase" evidence="1">
    <location>
        <begin position="173"/>
        <end position="264"/>
    </location>
</feature>
<dbReference type="GO" id="GO:0008168">
    <property type="term" value="F:methyltransferase activity"/>
    <property type="evidence" value="ECO:0007669"/>
    <property type="project" value="UniProtKB-KW"/>
</dbReference>
<evidence type="ECO:0000259" key="1">
    <source>
        <dbReference type="Pfam" id="PF13649"/>
    </source>
</evidence>